<comment type="caution">
    <text evidence="1">The sequence shown here is derived from an EMBL/GenBank/DDBJ whole genome shotgun (WGS) entry which is preliminary data.</text>
</comment>
<protein>
    <submittedName>
        <fullName evidence="1">Uncharacterized protein</fullName>
    </submittedName>
</protein>
<name>A0ABT8LDM8_9BACT</name>
<dbReference type="EMBL" id="JAUJEB010000006">
    <property type="protein sequence ID" value="MDN5215072.1"/>
    <property type="molecule type" value="Genomic_DNA"/>
</dbReference>
<evidence type="ECO:0000313" key="1">
    <source>
        <dbReference type="EMBL" id="MDN5215072.1"/>
    </source>
</evidence>
<dbReference type="RefSeq" id="WP_346760411.1">
    <property type="nucleotide sequence ID" value="NZ_JAUJEB010000006.1"/>
</dbReference>
<evidence type="ECO:0000313" key="2">
    <source>
        <dbReference type="Proteomes" id="UP001172083"/>
    </source>
</evidence>
<gene>
    <name evidence="1" type="ORF">QQ020_23525</name>
</gene>
<accession>A0ABT8LDM8</accession>
<reference evidence="1" key="1">
    <citation type="submission" date="2023-06" db="EMBL/GenBank/DDBJ databases">
        <title>Genomic of Agaribacillus aureum.</title>
        <authorList>
            <person name="Wang G."/>
        </authorList>
    </citation>
    <scope>NUCLEOTIDE SEQUENCE</scope>
    <source>
        <strain evidence="1">BMA12</strain>
    </source>
</reference>
<organism evidence="1 2">
    <name type="scientific">Agaribacillus aureus</name>
    <dbReference type="NCBI Taxonomy" id="3051825"/>
    <lineage>
        <taxon>Bacteria</taxon>
        <taxon>Pseudomonadati</taxon>
        <taxon>Bacteroidota</taxon>
        <taxon>Cytophagia</taxon>
        <taxon>Cytophagales</taxon>
        <taxon>Splendidivirgaceae</taxon>
        <taxon>Agaribacillus</taxon>
    </lineage>
</organism>
<dbReference type="Proteomes" id="UP001172083">
    <property type="component" value="Unassembled WGS sequence"/>
</dbReference>
<sequence length="112" mass="13519">MEEQKNQKKSIWGRWWEPLRKWFYPAWLMYETSYRFYEYAQTVHQYFNTHRNDIGSYIGNTVAEILNTFCSGATFVGCSAFLTVPACFVLYKFFKEDNLSATRFEERLKVMF</sequence>
<keyword evidence="2" id="KW-1185">Reference proteome</keyword>
<proteinExistence type="predicted"/>